<dbReference type="Proteomes" id="UP000469346">
    <property type="component" value="Unassembled WGS sequence"/>
</dbReference>
<feature type="transmembrane region" description="Helical" evidence="6">
    <location>
        <begin position="196"/>
        <end position="216"/>
    </location>
</feature>
<feature type="transmembrane region" description="Helical" evidence="6">
    <location>
        <begin position="351"/>
        <end position="374"/>
    </location>
</feature>
<feature type="transmembrane region" description="Helical" evidence="6">
    <location>
        <begin position="411"/>
        <end position="429"/>
    </location>
</feature>
<organism evidence="7 8">
    <name type="scientific">Dissulfurirhabdus thermomarina</name>
    <dbReference type="NCBI Taxonomy" id="1765737"/>
    <lineage>
        <taxon>Bacteria</taxon>
        <taxon>Deltaproteobacteria</taxon>
        <taxon>Dissulfurirhabdaceae</taxon>
        <taxon>Dissulfurirhabdus</taxon>
    </lineage>
</organism>
<dbReference type="CDD" id="cd13128">
    <property type="entry name" value="MATE_Wzx_like"/>
    <property type="match status" value="1"/>
</dbReference>
<feature type="transmembrane region" description="Helical" evidence="6">
    <location>
        <begin position="99"/>
        <end position="122"/>
    </location>
</feature>
<accession>A0A6N9TSV9</accession>
<name>A0A6N9TSV9_DISTH</name>
<feature type="transmembrane region" description="Helical" evidence="6">
    <location>
        <begin position="275"/>
        <end position="294"/>
    </location>
</feature>
<dbReference type="Pfam" id="PF01943">
    <property type="entry name" value="Polysacc_synt"/>
    <property type="match status" value="1"/>
</dbReference>
<sequence>MIRRLSRLRERVAGDRDLAELVRGSGVFLVLRVLGMAAAYGFTLLVTRRLGAEAWGLFALAFTVLQVAGMAGRLGLDLALLRFVAAGASAGRPGRVKDVFLKALGLGLPAAAGLALVIHAAAGWLADAVFRKPGLAPLLELAAWALPPYVALYLVTESLRGLKRTAEYGFYQLALPFLWAAAAFYLAAGAGLSPRYALWVYVQGMLAALAAALVSWTARSGLLRVRREPFLPIRELVGVSFPMMVTTSLGMVMNWTDILMLGVFRAEAEVGIYNVAVRLATVTSLALVAVNSIAAPKFSEFWGRGDVAGLGRVARQSTRMIFWWSAPVLAVFLAAPGPLLGLFGAGFEAGAAALVILTLAQFVNASCGSVGYILQMTGHHVAARNIVAAATVMNVGLNAVLIPFFGMNGAAAASAACMVFWNAAMVVYIRRNLGVWTVFWKGGGR</sequence>
<protein>
    <submittedName>
        <fullName evidence="7">Flippase</fullName>
    </submittedName>
</protein>
<feature type="transmembrane region" description="Helical" evidence="6">
    <location>
        <begin position="134"/>
        <end position="156"/>
    </location>
</feature>
<evidence type="ECO:0000313" key="8">
    <source>
        <dbReference type="Proteomes" id="UP000469346"/>
    </source>
</evidence>
<keyword evidence="5 6" id="KW-0472">Membrane</keyword>
<dbReference type="AlphaFoldDB" id="A0A6N9TSV9"/>
<reference evidence="7 8" key="1">
    <citation type="submission" date="2020-02" db="EMBL/GenBank/DDBJ databases">
        <title>Comparative genomics of sulfur disproportionating microorganisms.</title>
        <authorList>
            <person name="Ward L.M."/>
            <person name="Bertran E."/>
            <person name="Johnston D.T."/>
        </authorList>
    </citation>
    <scope>NUCLEOTIDE SEQUENCE [LARGE SCALE GENOMIC DNA]</scope>
    <source>
        <strain evidence="7 8">DSM 100025</strain>
    </source>
</reference>
<feature type="transmembrane region" description="Helical" evidence="6">
    <location>
        <begin position="321"/>
        <end position="345"/>
    </location>
</feature>
<comment type="subcellular location">
    <subcellularLocation>
        <location evidence="1">Cell membrane</location>
        <topology evidence="1">Multi-pass membrane protein</topology>
    </subcellularLocation>
</comment>
<dbReference type="InterPro" id="IPR002797">
    <property type="entry name" value="Polysacc_synth"/>
</dbReference>
<evidence type="ECO:0000256" key="6">
    <source>
        <dbReference type="SAM" id="Phobius"/>
    </source>
</evidence>
<dbReference type="PANTHER" id="PTHR30250:SF11">
    <property type="entry name" value="O-ANTIGEN TRANSPORTER-RELATED"/>
    <property type="match status" value="1"/>
</dbReference>
<comment type="caution">
    <text evidence="7">The sequence shown here is derived from an EMBL/GenBank/DDBJ whole genome shotgun (WGS) entry which is preliminary data.</text>
</comment>
<evidence type="ECO:0000256" key="4">
    <source>
        <dbReference type="ARBA" id="ARBA00022989"/>
    </source>
</evidence>
<dbReference type="RefSeq" id="WP_163298675.1">
    <property type="nucleotide sequence ID" value="NZ_JAAGRR010000064.1"/>
</dbReference>
<feature type="transmembrane region" description="Helical" evidence="6">
    <location>
        <begin position="54"/>
        <end position="76"/>
    </location>
</feature>
<feature type="transmembrane region" description="Helical" evidence="6">
    <location>
        <begin position="386"/>
        <end position="405"/>
    </location>
</feature>
<keyword evidence="2" id="KW-1003">Cell membrane</keyword>
<keyword evidence="4 6" id="KW-1133">Transmembrane helix</keyword>
<evidence type="ECO:0000256" key="1">
    <source>
        <dbReference type="ARBA" id="ARBA00004651"/>
    </source>
</evidence>
<gene>
    <name evidence="7" type="ORF">G3N55_06740</name>
</gene>
<feature type="transmembrane region" description="Helical" evidence="6">
    <location>
        <begin position="21"/>
        <end position="42"/>
    </location>
</feature>
<feature type="transmembrane region" description="Helical" evidence="6">
    <location>
        <begin position="236"/>
        <end position="255"/>
    </location>
</feature>
<evidence type="ECO:0000313" key="7">
    <source>
        <dbReference type="EMBL" id="NDY42537.1"/>
    </source>
</evidence>
<keyword evidence="8" id="KW-1185">Reference proteome</keyword>
<dbReference type="EMBL" id="JAAGRR010000064">
    <property type="protein sequence ID" value="NDY42537.1"/>
    <property type="molecule type" value="Genomic_DNA"/>
</dbReference>
<evidence type="ECO:0000256" key="3">
    <source>
        <dbReference type="ARBA" id="ARBA00022692"/>
    </source>
</evidence>
<feature type="transmembrane region" description="Helical" evidence="6">
    <location>
        <begin position="168"/>
        <end position="190"/>
    </location>
</feature>
<keyword evidence="3 6" id="KW-0812">Transmembrane</keyword>
<dbReference type="PANTHER" id="PTHR30250">
    <property type="entry name" value="PST FAMILY PREDICTED COLANIC ACID TRANSPORTER"/>
    <property type="match status" value="1"/>
</dbReference>
<evidence type="ECO:0000256" key="5">
    <source>
        <dbReference type="ARBA" id="ARBA00023136"/>
    </source>
</evidence>
<dbReference type="GO" id="GO:0005886">
    <property type="term" value="C:plasma membrane"/>
    <property type="evidence" value="ECO:0007669"/>
    <property type="project" value="UniProtKB-SubCell"/>
</dbReference>
<dbReference type="InterPro" id="IPR050833">
    <property type="entry name" value="Poly_Biosynth_Transport"/>
</dbReference>
<evidence type="ECO:0000256" key="2">
    <source>
        <dbReference type="ARBA" id="ARBA00022475"/>
    </source>
</evidence>
<proteinExistence type="predicted"/>